<evidence type="ECO:0000313" key="2">
    <source>
        <dbReference type="EMBL" id="EIJ35291.1"/>
    </source>
</evidence>
<proteinExistence type="predicted"/>
<dbReference type="AlphaFoldDB" id="A0A656HDR5"/>
<organism evidence="2 3">
    <name type="scientific">Thiothrix nivea (strain ATCC 35100 / DSM 5205 / JP2)</name>
    <dbReference type="NCBI Taxonomy" id="870187"/>
    <lineage>
        <taxon>Bacteria</taxon>
        <taxon>Pseudomonadati</taxon>
        <taxon>Pseudomonadota</taxon>
        <taxon>Gammaproteobacteria</taxon>
        <taxon>Thiotrichales</taxon>
        <taxon>Thiotrichaceae</taxon>
        <taxon>Thiothrix</taxon>
    </lineage>
</organism>
<dbReference type="SMART" id="SM00901">
    <property type="entry name" value="FRG"/>
    <property type="match status" value="1"/>
</dbReference>
<evidence type="ECO:0000259" key="1">
    <source>
        <dbReference type="SMART" id="SM00901"/>
    </source>
</evidence>
<dbReference type="OrthoDB" id="9816036at2"/>
<dbReference type="EMBL" id="JH651384">
    <property type="protein sequence ID" value="EIJ35291.1"/>
    <property type="molecule type" value="Genomic_DNA"/>
</dbReference>
<gene>
    <name evidence="2" type="ORF">Thini_2754</name>
</gene>
<sequence length="265" mass="30633">MIEDIVIDTADELIKFINSLPNHFVFRGQADATWKLESTLERVIGKHWCANSATKFEDHSYNAFRSKYHIYNQNEHTPESKLSWLSVMQHYGVPTRLLDFTESPYIALYFALESYNPLSGRDFSIYAIDYTAVMERSLEFIKLRDTKFQETRASIYGQRDKIFEEVVDRFAYDILWITEPLELNARMDRQSGTFLVSGNREKTIESVIASGTYDECKIVKLIISSALYESVYALLRKMSINAKSIYGDLSGLAKAIRMELQVYTA</sequence>
<dbReference type="RefSeq" id="WP_002709197.1">
    <property type="nucleotide sequence ID" value="NZ_JH651384.1"/>
</dbReference>
<feature type="domain" description="FRG" evidence="1">
    <location>
        <begin position="20"/>
        <end position="126"/>
    </location>
</feature>
<dbReference type="Proteomes" id="UP000005317">
    <property type="component" value="Unassembled WGS sequence"/>
</dbReference>
<evidence type="ECO:0000313" key="3">
    <source>
        <dbReference type="Proteomes" id="UP000005317"/>
    </source>
</evidence>
<protein>
    <submittedName>
        <fullName evidence="2">FRG domain protein</fullName>
    </submittedName>
</protein>
<reference evidence="3" key="1">
    <citation type="journal article" date="2011" name="Stand. Genomic Sci.">
        <title>Genome sequence of the filamentous, gliding Thiothrix nivea neotype strain (JP2(T)).</title>
        <authorList>
            <person name="Lapidus A."/>
            <person name="Nolan M."/>
            <person name="Lucas S."/>
            <person name="Glavina Del Rio T."/>
            <person name="Tice H."/>
            <person name="Cheng J.F."/>
            <person name="Tapia R."/>
            <person name="Han C."/>
            <person name="Goodwin L."/>
            <person name="Pitluck S."/>
            <person name="Liolios K."/>
            <person name="Pagani I."/>
            <person name="Ivanova N."/>
            <person name="Huntemann M."/>
            <person name="Mavromatis K."/>
            <person name="Mikhailova N."/>
            <person name="Pati A."/>
            <person name="Chen A."/>
            <person name="Palaniappan K."/>
            <person name="Land M."/>
            <person name="Brambilla E.M."/>
            <person name="Rohde M."/>
            <person name="Abt B."/>
            <person name="Verbarg S."/>
            <person name="Goker M."/>
            <person name="Bristow J."/>
            <person name="Eisen J.A."/>
            <person name="Markowitz V."/>
            <person name="Hugenholtz P."/>
            <person name="Kyrpides N.C."/>
            <person name="Klenk H.P."/>
            <person name="Woyke T."/>
        </authorList>
    </citation>
    <scope>NUCLEOTIDE SEQUENCE [LARGE SCALE GENOMIC DNA]</scope>
    <source>
        <strain evidence="3">ATCC 35100 / DSM 5205 / JP2</strain>
    </source>
</reference>
<dbReference type="Pfam" id="PF08867">
    <property type="entry name" value="FRG"/>
    <property type="match status" value="1"/>
</dbReference>
<accession>A0A656HDR5</accession>
<name>A0A656HDR5_THINJ</name>
<keyword evidence="3" id="KW-1185">Reference proteome</keyword>
<dbReference type="InterPro" id="IPR014966">
    <property type="entry name" value="FRG-dom"/>
</dbReference>